<dbReference type="AlphaFoldDB" id="A0A5M8PM51"/>
<dbReference type="Gene3D" id="3.30.1140.40">
    <property type="entry name" value="Tctex-1"/>
    <property type="match status" value="1"/>
</dbReference>
<comment type="caution">
    <text evidence="2">The sequence shown here is derived from an EMBL/GenBank/DDBJ whole genome shotgun (WGS) entry which is preliminary data.</text>
</comment>
<evidence type="ECO:0000256" key="1">
    <source>
        <dbReference type="SAM" id="MobiDB-lite"/>
    </source>
</evidence>
<evidence type="ECO:0000313" key="2">
    <source>
        <dbReference type="EMBL" id="KAA6410571.1"/>
    </source>
</evidence>
<proteinExistence type="predicted"/>
<reference evidence="2 3" key="1">
    <citation type="submission" date="2019-09" db="EMBL/GenBank/DDBJ databases">
        <title>The hologenome of the rock-dwelling lichen Lasallia pustulata.</title>
        <authorList>
            <person name="Greshake Tzovaras B."/>
            <person name="Segers F."/>
            <person name="Bicker A."/>
            <person name="Dal Grande F."/>
            <person name="Otte J."/>
            <person name="Hankeln T."/>
            <person name="Schmitt I."/>
            <person name="Ebersberger I."/>
        </authorList>
    </citation>
    <scope>NUCLEOTIDE SEQUENCE [LARGE SCALE GENOMIC DNA]</scope>
    <source>
        <strain evidence="2">A1-1</strain>
    </source>
</reference>
<dbReference type="InterPro" id="IPR038586">
    <property type="entry name" value="Tctex-1-like_sf"/>
</dbReference>
<evidence type="ECO:0000313" key="3">
    <source>
        <dbReference type="Proteomes" id="UP000324767"/>
    </source>
</evidence>
<dbReference type="OrthoDB" id="10059120at2759"/>
<dbReference type="Pfam" id="PF03645">
    <property type="entry name" value="Tctex-1"/>
    <property type="match status" value="1"/>
</dbReference>
<protein>
    <submittedName>
        <fullName evidence="2">Uncharacterized protein</fullName>
    </submittedName>
</protein>
<feature type="compositionally biased region" description="Pro residues" evidence="1">
    <location>
        <begin position="86"/>
        <end position="103"/>
    </location>
</feature>
<dbReference type="Proteomes" id="UP000324767">
    <property type="component" value="Unassembled WGS sequence"/>
</dbReference>
<feature type="region of interest" description="Disordered" evidence="1">
    <location>
        <begin position="82"/>
        <end position="113"/>
    </location>
</feature>
<name>A0A5M8PM51_9LECA</name>
<organism evidence="2 3">
    <name type="scientific">Lasallia pustulata</name>
    <dbReference type="NCBI Taxonomy" id="136370"/>
    <lineage>
        <taxon>Eukaryota</taxon>
        <taxon>Fungi</taxon>
        <taxon>Dikarya</taxon>
        <taxon>Ascomycota</taxon>
        <taxon>Pezizomycotina</taxon>
        <taxon>Lecanoromycetes</taxon>
        <taxon>OSLEUM clade</taxon>
        <taxon>Umbilicariomycetidae</taxon>
        <taxon>Umbilicariales</taxon>
        <taxon>Umbilicariaceae</taxon>
        <taxon>Lasallia</taxon>
    </lineage>
</organism>
<sequence length="179" mass="19403">MASEHNTPSKTSSYPVAPNRLNQLAADACDSTFRTATTYDHSQASSWNTSIINSILQSLISATSSSNAPPSYKYAVTSTIIQHTSPPAPPPPTADDFPPPRAPPQARARPRSAAAATRSLLRARMVGEWGRRGVEGRRAAARWRAGGCIRRRGVFGIKRRMGCGVSSMRGARRRGLMLW</sequence>
<dbReference type="InterPro" id="IPR005334">
    <property type="entry name" value="Tctex-1-like"/>
</dbReference>
<accession>A0A5M8PM51</accession>
<dbReference type="EMBL" id="VXIT01000009">
    <property type="protein sequence ID" value="KAA6410571.1"/>
    <property type="molecule type" value="Genomic_DNA"/>
</dbReference>
<feature type="compositionally biased region" description="Low complexity" evidence="1">
    <location>
        <begin position="104"/>
        <end position="113"/>
    </location>
</feature>
<gene>
    <name evidence="2" type="ORF">FRX48_05993</name>
</gene>